<dbReference type="Gene3D" id="3.90.15.10">
    <property type="entry name" value="Topoisomerase I, Chain A, domain 3"/>
    <property type="match status" value="1"/>
</dbReference>
<reference evidence="10 11" key="1">
    <citation type="submission" date="2006-04" db="EMBL/GenBank/DDBJ databases">
        <authorList>
            <person name="Nierman W.C."/>
        </authorList>
    </citation>
    <scope>NUCLEOTIDE SEQUENCE [LARGE SCALE GENOMIC DNA]</scope>
    <source>
        <strain evidence="10 11">DW4/3-1</strain>
    </source>
</reference>
<feature type="domain" description="DNA topoisomerase I catalytic core eukaryotic-type" evidence="8">
    <location>
        <begin position="119"/>
        <end position="330"/>
    </location>
</feature>
<evidence type="ECO:0000313" key="11">
    <source>
        <dbReference type="Proteomes" id="UP000032702"/>
    </source>
</evidence>
<dbReference type="InterPro" id="IPR013500">
    <property type="entry name" value="TopoI_cat_euk"/>
</dbReference>
<dbReference type="GO" id="GO:0003917">
    <property type="term" value="F:DNA topoisomerase type I (single strand cut, ATP-independent) activity"/>
    <property type="evidence" value="ECO:0007669"/>
    <property type="project" value="UniProtKB-EC"/>
</dbReference>
<dbReference type="InterPro" id="IPR035447">
    <property type="entry name" value="DNA_topo_I_N_sf"/>
</dbReference>
<evidence type="ECO:0000259" key="8">
    <source>
        <dbReference type="Pfam" id="PF01028"/>
    </source>
</evidence>
<name>Q08QF4_STIAD</name>
<evidence type="ECO:0000256" key="3">
    <source>
        <dbReference type="ARBA" id="ARBA00012891"/>
    </source>
</evidence>
<dbReference type="InterPro" id="IPR011010">
    <property type="entry name" value="DNA_brk_join_enz"/>
</dbReference>
<keyword evidence="5" id="KW-0238">DNA-binding</keyword>
<evidence type="ECO:0000256" key="4">
    <source>
        <dbReference type="ARBA" id="ARBA00023029"/>
    </source>
</evidence>
<dbReference type="Proteomes" id="UP000032702">
    <property type="component" value="Unassembled WGS sequence"/>
</dbReference>
<feature type="domain" description="DNA topoisomerase IB N-terminal" evidence="9">
    <location>
        <begin position="59"/>
        <end position="106"/>
    </location>
</feature>
<organism evidence="10 11">
    <name type="scientific">Stigmatella aurantiaca (strain DW4/3-1)</name>
    <dbReference type="NCBI Taxonomy" id="378806"/>
    <lineage>
        <taxon>Bacteria</taxon>
        <taxon>Pseudomonadati</taxon>
        <taxon>Myxococcota</taxon>
        <taxon>Myxococcia</taxon>
        <taxon>Myxococcales</taxon>
        <taxon>Cystobacterineae</taxon>
        <taxon>Archangiaceae</taxon>
        <taxon>Stigmatella</taxon>
    </lineage>
</organism>
<evidence type="ECO:0000259" key="9">
    <source>
        <dbReference type="Pfam" id="PF21338"/>
    </source>
</evidence>
<comment type="catalytic activity">
    <reaction evidence="1">
        <text>ATP-independent breakage of single-stranded DNA, followed by passage and rejoining.</text>
        <dbReference type="EC" id="5.6.2.1"/>
    </reaction>
</comment>
<dbReference type="InterPro" id="IPR001631">
    <property type="entry name" value="TopoI"/>
</dbReference>
<dbReference type="GO" id="GO:0003677">
    <property type="term" value="F:DNA binding"/>
    <property type="evidence" value="ECO:0007669"/>
    <property type="project" value="UniProtKB-KW"/>
</dbReference>
<evidence type="ECO:0000256" key="2">
    <source>
        <dbReference type="ARBA" id="ARBA00006645"/>
    </source>
</evidence>
<dbReference type="EC" id="5.6.2.1" evidence="3"/>
<dbReference type="EMBL" id="AAMD01000212">
    <property type="protein sequence ID" value="EAU62715.1"/>
    <property type="molecule type" value="Genomic_DNA"/>
</dbReference>
<evidence type="ECO:0000256" key="7">
    <source>
        <dbReference type="SAM" id="MobiDB-lite"/>
    </source>
</evidence>
<feature type="region of interest" description="Disordered" evidence="7">
    <location>
        <begin position="365"/>
        <end position="434"/>
    </location>
</feature>
<dbReference type="SUPFAM" id="SSF56349">
    <property type="entry name" value="DNA breaking-rejoining enzymes"/>
    <property type="match status" value="1"/>
</dbReference>
<accession>Q08QF4</accession>
<sequence length="465" mass="51888">MPACPTGLQPMALCGGCARCAAMKQFTGARGVYQPWRVMTHLERLQREGIHRKGTAKRGFRYLHADGHPVSRTERDRIDTLRLPPAWTDVAISPSEKAKLQAIGKDAAGRWQYRYSEAFTRQRQEAKYQRIVGFARALPKMRRRVNADLRRKGLGRDKVMACILRILGTCFIRPGSQVYAEENGSFGLATLRARHVKVVGETVRFDFPGKSGQRQLRELKDRRVATLVRRLLKIRGRDVFKFLLDDGHVVDVRRRHINEYIQEVMGEEYSAKDFRTWGGTLVCACALARARRRVKQAEAQSGVKATKKTMVAAVKEAAQQLGNTPAVAKASYIYPSVLAMFEQGKVVERYFESVEELAKHDKPVCTARRKPAGDDPGGRRLRPRLGPAQGLLSEGTSPVSTQMRATGSHFTGKSGLIPEPRSRPASKSGYGSHSASLGTFGVPLPQFTTGQMPFTWYSAMQPFSV</sequence>
<dbReference type="InterPro" id="IPR049331">
    <property type="entry name" value="Top1B_N_bact"/>
</dbReference>
<keyword evidence="4" id="KW-0799">Topoisomerase</keyword>
<evidence type="ECO:0000256" key="5">
    <source>
        <dbReference type="ARBA" id="ARBA00023125"/>
    </source>
</evidence>
<dbReference type="SUPFAM" id="SSF55869">
    <property type="entry name" value="DNA topoisomerase I domain"/>
    <property type="match status" value="1"/>
</dbReference>
<dbReference type="Gene3D" id="1.10.132.120">
    <property type="match status" value="1"/>
</dbReference>
<dbReference type="GO" id="GO:0006265">
    <property type="term" value="P:DNA topological change"/>
    <property type="evidence" value="ECO:0007669"/>
    <property type="project" value="InterPro"/>
</dbReference>
<dbReference type="Pfam" id="PF21338">
    <property type="entry name" value="Top1B_N_bact"/>
    <property type="match status" value="1"/>
</dbReference>
<gene>
    <name evidence="10" type="ORF">STIAU_1899</name>
</gene>
<dbReference type="Gene3D" id="3.30.66.10">
    <property type="entry name" value="DNA topoisomerase I domain"/>
    <property type="match status" value="1"/>
</dbReference>
<dbReference type="AlphaFoldDB" id="Q08QF4"/>
<evidence type="ECO:0000313" key="10">
    <source>
        <dbReference type="EMBL" id="EAU62715.1"/>
    </source>
</evidence>
<keyword evidence="6 10" id="KW-0413">Isomerase</keyword>
<protein>
    <recommendedName>
        <fullName evidence="3">DNA topoisomerase</fullName>
        <ecNumber evidence="3">5.6.2.1</ecNumber>
    </recommendedName>
</protein>
<dbReference type="PRINTS" id="PR00416">
    <property type="entry name" value="EUTPISMRASEI"/>
</dbReference>
<dbReference type="InterPro" id="IPR014711">
    <property type="entry name" value="TopoI_cat_a-hlx-sub_euk"/>
</dbReference>
<comment type="similarity">
    <text evidence="2">Belongs to the type IB topoisomerase family.</text>
</comment>
<proteinExistence type="inferred from homology"/>
<evidence type="ECO:0000256" key="1">
    <source>
        <dbReference type="ARBA" id="ARBA00000213"/>
    </source>
</evidence>
<comment type="caution">
    <text evidence="10">The sequence shown here is derived from an EMBL/GenBank/DDBJ whole genome shotgun (WGS) entry which is preliminary data.</text>
</comment>
<feature type="compositionally biased region" description="Polar residues" evidence="7">
    <location>
        <begin position="394"/>
        <end position="411"/>
    </location>
</feature>
<evidence type="ECO:0000256" key="6">
    <source>
        <dbReference type="ARBA" id="ARBA00023235"/>
    </source>
</evidence>
<dbReference type="PATRIC" id="fig|378806.16.peg.1515"/>
<dbReference type="PROSITE" id="PS52038">
    <property type="entry name" value="TOPO_IB_2"/>
    <property type="match status" value="1"/>
</dbReference>
<dbReference type="Pfam" id="PF01028">
    <property type="entry name" value="Topoisom_I"/>
    <property type="match status" value="1"/>
</dbReference>